<dbReference type="Gene3D" id="2.40.50.40">
    <property type="match status" value="2"/>
</dbReference>
<dbReference type="CDD" id="cd00024">
    <property type="entry name" value="CD_CSD"/>
    <property type="match status" value="1"/>
</dbReference>
<feature type="region of interest" description="Disordered" evidence="3">
    <location>
        <begin position="55"/>
        <end position="309"/>
    </location>
</feature>
<dbReference type="InterPro" id="IPR051219">
    <property type="entry name" value="Heterochromatin_chromo-domain"/>
</dbReference>
<evidence type="ECO:0000256" key="3">
    <source>
        <dbReference type="SAM" id="MobiDB-lite"/>
    </source>
</evidence>
<dbReference type="InterPro" id="IPR016197">
    <property type="entry name" value="Chromo-like_dom_sf"/>
</dbReference>
<sequence length="377" mass="42410">MANEEQYVVEKILDKRTRRGVVQYLIKWTGCDESENTWEPERNLKCDALLKQFHQEVGPQSNKPGRRSTKSLPSDNEQVIDSPGPVVKVEKKPTRKAGKKSLEAPPEQQVEADGTEAVIKPEKAVEENPQRDEFSQQSAQGKEAQPKKRGKRSTKSLPSESEQAIDPRGQNASVEKTDDKETKQANEPKRRSGQAVGGHSKAVKKSVEGNLKCDELPQSSQEKEAKPKKRGRPRSTSLPLDSEQAIDKHQVPLVKINQKDDDEGAELDGKVEIENVEKKRKITPKKKLAKKSVQEQTDGNSNDGNGFARGYSVENLVGITQEGDQFLFLVKWHQTDEMEMVPSAEVRKFVPEMMIDFYESRITWKQKSANADNQNAK</sequence>
<feature type="compositionally biased region" description="Basic residues" evidence="3">
    <location>
        <begin position="278"/>
        <end position="290"/>
    </location>
</feature>
<dbReference type="Proteomes" id="UP000682892">
    <property type="component" value="Chromosome 2"/>
</dbReference>
<dbReference type="PROSITE" id="PS50013">
    <property type="entry name" value="CHROMO_2"/>
    <property type="match status" value="2"/>
</dbReference>
<accession>A0A1S4FEI0</accession>
<dbReference type="KEGG" id="aag:5568287"/>
<feature type="domain" description="Chromo" evidence="4">
    <location>
        <begin position="311"/>
        <end position="369"/>
    </location>
</feature>
<protein>
    <submittedName>
        <fullName evidence="5">AAEL006720-PA</fullName>
    </submittedName>
</protein>
<dbReference type="PRINTS" id="PR00504">
    <property type="entry name" value="CHROMODOMAIN"/>
</dbReference>
<proteinExistence type="predicted"/>
<dbReference type="InterPro" id="IPR008251">
    <property type="entry name" value="Chromo_shadow_dom"/>
</dbReference>
<comment type="subcellular location">
    <subcellularLocation>
        <location evidence="1">Nucleus</location>
    </subcellularLocation>
</comment>
<feature type="compositionally biased region" description="Polar residues" evidence="3">
    <location>
        <begin position="70"/>
        <end position="79"/>
    </location>
</feature>
<keyword evidence="2" id="KW-0539">Nucleus</keyword>
<dbReference type="PANTHER" id="PTHR22812">
    <property type="entry name" value="CHROMOBOX PROTEIN"/>
    <property type="match status" value="1"/>
</dbReference>
<feature type="compositionally biased region" description="Basic and acidic residues" evidence="3">
    <location>
        <begin position="267"/>
        <end position="277"/>
    </location>
</feature>
<evidence type="ECO:0000313" key="6">
    <source>
        <dbReference type="Proteomes" id="UP000682892"/>
    </source>
</evidence>
<evidence type="ECO:0000313" key="5">
    <source>
        <dbReference type="EMBL" id="EAT41623.1"/>
    </source>
</evidence>
<dbReference type="InterPro" id="IPR023780">
    <property type="entry name" value="Chromo_domain"/>
</dbReference>
<dbReference type="Pfam" id="PF00385">
    <property type="entry name" value="Chromo"/>
    <property type="match status" value="1"/>
</dbReference>
<reference evidence="5" key="1">
    <citation type="submission" date="2005-10" db="EMBL/GenBank/DDBJ databases">
        <authorList>
            <person name="Loftus B.J."/>
            <person name="Nene V.M."/>
            <person name="Hannick L.I."/>
            <person name="Bidwell S."/>
            <person name="Haas B."/>
            <person name="Amedeo P."/>
            <person name="Orvis J."/>
            <person name="Wortman J.R."/>
            <person name="White O.R."/>
            <person name="Salzberg S."/>
            <person name="Shumway M."/>
            <person name="Koo H."/>
            <person name="Zhao Y."/>
            <person name="Holmes M."/>
            <person name="Miller J."/>
            <person name="Schatz M."/>
            <person name="Pop M."/>
            <person name="Pai G."/>
            <person name="Utterback T."/>
            <person name="Rogers Y.-H."/>
            <person name="Kravitz S."/>
            <person name="Fraser C.M."/>
        </authorList>
    </citation>
    <scope>NUCLEOTIDE SEQUENCE</scope>
    <source>
        <strain evidence="5">Liverpool</strain>
    </source>
</reference>
<feature type="compositionally biased region" description="Basic and acidic residues" evidence="3">
    <location>
        <begin position="119"/>
        <end position="134"/>
    </location>
</feature>
<dbReference type="GO" id="GO:0005694">
    <property type="term" value="C:chromosome"/>
    <property type="evidence" value="ECO:0007669"/>
    <property type="project" value="UniProtKB-ARBA"/>
</dbReference>
<dbReference type="HOGENOM" id="CLU_734073_0_0_1"/>
<feature type="compositionally biased region" description="Polar residues" evidence="3">
    <location>
        <begin position="294"/>
        <end position="304"/>
    </location>
</feature>
<dbReference type="OrthoDB" id="7763545at2759"/>
<dbReference type="InterPro" id="IPR017984">
    <property type="entry name" value="Chromo_dom_subgr"/>
</dbReference>
<reference evidence="5" key="2">
    <citation type="journal article" date="2007" name="Science">
        <title>Genome sequence of Aedes aegypti, a major arbovirus vector.</title>
        <authorList>
            <person name="Nene V."/>
            <person name="Wortman J.R."/>
            <person name="Lawson D."/>
            <person name="Haas B."/>
            <person name="Kodira C."/>
            <person name="Tu Z.J."/>
            <person name="Loftus B."/>
            <person name="Xi Z."/>
            <person name="Megy K."/>
            <person name="Grabherr M."/>
            <person name="Ren Q."/>
            <person name="Zdobnov E.M."/>
            <person name="Lobo N.F."/>
            <person name="Campbell K.S."/>
            <person name="Brown S.E."/>
            <person name="Bonaldo M.F."/>
            <person name="Zhu J."/>
            <person name="Sinkins S.P."/>
            <person name="Hogenkamp D.G."/>
            <person name="Amedeo P."/>
            <person name="Arensburger P."/>
            <person name="Atkinson P.W."/>
            <person name="Bidwell S."/>
            <person name="Biedler J."/>
            <person name="Birney E."/>
            <person name="Bruggner R.V."/>
            <person name="Costas J."/>
            <person name="Coy M.R."/>
            <person name="Crabtree J."/>
            <person name="Crawford M."/>
            <person name="Debruyn B."/>
            <person name="Decaprio D."/>
            <person name="Eiglmeier K."/>
            <person name="Eisenstadt E."/>
            <person name="El-Dorry H."/>
            <person name="Gelbart W.M."/>
            <person name="Gomes S.L."/>
            <person name="Hammond M."/>
            <person name="Hannick L.I."/>
            <person name="Hogan J.R."/>
            <person name="Holmes M.H."/>
            <person name="Jaffe D."/>
            <person name="Johnston J.S."/>
            <person name="Kennedy R.C."/>
            <person name="Koo H."/>
            <person name="Kravitz S."/>
            <person name="Kriventseva E.V."/>
            <person name="Kulp D."/>
            <person name="Labutti K."/>
            <person name="Lee E."/>
            <person name="Li S."/>
            <person name="Lovin D.D."/>
            <person name="Mao C."/>
            <person name="Mauceli E."/>
            <person name="Menck C.F."/>
            <person name="Miller J.R."/>
            <person name="Montgomery P."/>
            <person name="Mori A."/>
            <person name="Nascimento A.L."/>
            <person name="Naveira H.F."/>
            <person name="Nusbaum C."/>
            <person name="O'leary S."/>
            <person name="Orvis J."/>
            <person name="Pertea M."/>
            <person name="Quesneville H."/>
            <person name="Reidenbach K.R."/>
            <person name="Rogers Y.H."/>
            <person name="Roth C.W."/>
            <person name="Schneider J.R."/>
            <person name="Schatz M."/>
            <person name="Shumway M."/>
            <person name="Stanke M."/>
            <person name="Stinson E.O."/>
            <person name="Tubio J.M."/>
            <person name="Vanzee J.P."/>
            <person name="Verjovski-Almeida S."/>
            <person name="Werner D."/>
            <person name="White O."/>
            <person name="Wyder S."/>
            <person name="Zeng Q."/>
            <person name="Zhao Q."/>
            <person name="Zhao Y."/>
            <person name="Hill C.A."/>
            <person name="Raikhel A.S."/>
            <person name="Soares M.B."/>
            <person name="Knudson D.L."/>
            <person name="Lee N.H."/>
            <person name="Galagan J."/>
            <person name="Salzberg S.L."/>
            <person name="Paulsen I.T."/>
            <person name="Dimopoulos G."/>
            <person name="Collins F.H."/>
            <person name="Birren B."/>
            <person name="Fraser-Liggett C.M."/>
            <person name="Severson D.W."/>
        </authorList>
    </citation>
    <scope>NUCLEOTIDE SEQUENCE [LARGE SCALE GENOMIC DNA]</scope>
    <source>
        <strain evidence="5">Liverpool</strain>
    </source>
</reference>
<reference evidence="5" key="3">
    <citation type="submission" date="2012-09" db="EMBL/GenBank/DDBJ databases">
        <authorList>
            <consortium name="VectorBase"/>
        </authorList>
    </citation>
    <scope>NUCLEOTIDE SEQUENCE</scope>
    <source>
        <strain evidence="5">Liverpool</strain>
    </source>
</reference>
<dbReference type="CDD" id="cd00034">
    <property type="entry name" value="CSD"/>
    <property type="match status" value="1"/>
</dbReference>
<dbReference type="SMART" id="SM00298">
    <property type="entry name" value="CHROMO"/>
    <property type="match status" value="2"/>
</dbReference>
<gene>
    <name evidence="5" type="ORF">AaeL_AAEL006720</name>
</gene>
<feature type="domain" description="Chromo" evidence="4">
    <location>
        <begin position="7"/>
        <end position="65"/>
    </location>
</feature>
<dbReference type="Pfam" id="PF01393">
    <property type="entry name" value="Chromo_shadow"/>
    <property type="match status" value="1"/>
</dbReference>
<dbReference type="OMA" id="AIPRVEC"/>
<evidence type="ECO:0000256" key="2">
    <source>
        <dbReference type="ARBA" id="ARBA00023242"/>
    </source>
</evidence>
<dbReference type="SUPFAM" id="SSF54160">
    <property type="entry name" value="Chromo domain-like"/>
    <property type="match status" value="2"/>
</dbReference>
<feature type="compositionally biased region" description="Basic and acidic residues" evidence="3">
    <location>
        <begin position="205"/>
        <end position="225"/>
    </location>
</feature>
<dbReference type="GO" id="GO:0005634">
    <property type="term" value="C:nucleus"/>
    <property type="evidence" value="ECO:0007669"/>
    <property type="project" value="UniProtKB-SubCell"/>
</dbReference>
<dbReference type="EMBL" id="CH477404">
    <property type="protein sequence ID" value="EAT41623.1"/>
    <property type="molecule type" value="Genomic_DNA"/>
</dbReference>
<dbReference type="InterPro" id="IPR000953">
    <property type="entry name" value="Chromo/chromo_shadow_dom"/>
</dbReference>
<dbReference type="SMART" id="SM00300">
    <property type="entry name" value="ChSh"/>
    <property type="match status" value="1"/>
</dbReference>
<feature type="compositionally biased region" description="Basic and acidic residues" evidence="3">
    <location>
        <begin position="175"/>
        <end position="190"/>
    </location>
</feature>
<name>A0A1S4FEI0_AEDAE</name>
<dbReference type="AlphaFoldDB" id="A0A1S4FEI0"/>
<organism evidence="5 6">
    <name type="scientific">Aedes aegypti</name>
    <name type="common">Yellowfever mosquito</name>
    <name type="synonym">Culex aegypti</name>
    <dbReference type="NCBI Taxonomy" id="7159"/>
    <lineage>
        <taxon>Eukaryota</taxon>
        <taxon>Metazoa</taxon>
        <taxon>Ecdysozoa</taxon>
        <taxon>Arthropoda</taxon>
        <taxon>Hexapoda</taxon>
        <taxon>Insecta</taxon>
        <taxon>Pterygota</taxon>
        <taxon>Neoptera</taxon>
        <taxon>Endopterygota</taxon>
        <taxon>Diptera</taxon>
        <taxon>Nematocera</taxon>
        <taxon>Culicoidea</taxon>
        <taxon>Culicidae</taxon>
        <taxon>Culicinae</taxon>
        <taxon>Aedini</taxon>
        <taxon>Aedes</taxon>
        <taxon>Stegomyia</taxon>
    </lineage>
</organism>
<evidence type="ECO:0000259" key="4">
    <source>
        <dbReference type="PROSITE" id="PS50013"/>
    </source>
</evidence>
<evidence type="ECO:0000256" key="1">
    <source>
        <dbReference type="ARBA" id="ARBA00004123"/>
    </source>
</evidence>